<feature type="compositionally biased region" description="Basic and acidic residues" evidence="1">
    <location>
        <begin position="1"/>
        <end position="23"/>
    </location>
</feature>
<proteinExistence type="predicted"/>
<gene>
    <name evidence="2" type="ORF">G2W53_014043</name>
</gene>
<feature type="region of interest" description="Disordered" evidence="1">
    <location>
        <begin position="1"/>
        <end position="24"/>
    </location>
</feature>
<sequence>MGDNMDKRRNSETVPACREERAGYRQAPSDTMALHSSAHMCFELVDPLHTGVGGNWGCRLQIRFLLLYDVLYVSVYLFPCDPELCRSRSPAFSCLSVALAGIGPAPTNFEFQDYLFLGIIVGFGMGLRSYSSAVESHSWRGRLCVHLSHQSRDDFSLRTLLWGM</sequence>
<protein>
    <submittedName>
        <fullName evidence="2">Uncharacterized protein</fullName>
    </submittedName>
</protein>
<comment type="caution">
    <text evidence="2">The sequence shown here is derived from an EMBL/GenBank/DDBJ whole genome shotgun (WGS) entry which is preliminary data.</text>
</comment>
<evidence type="ECO:0000256" key="1">
    <source>
        <dbReference type="SAM" id="MobiDB-lite"/>
    </source>
</evidence>
<accession>A0A834WPY3</accession>
<evidence type="ECO:0000313" key="3">
    <source>
        <dbReference type="Proteomes" id="UP000634136"/>
    </source>
</evidence>
<name>A0A834WPY3_9FABA</name>
<dbReference type="EMBL" id="JAAIUW010000005">
    <property type="protein sequence ID" value="KAF7831710.1"/>
    <property type="molecule type" value="Genomic_DNA"/>
</dbReference>
<dbReference type="Proteomes" id="UP000634136">
    <property type="component" value="Unassembled WGS sequence"/>
</dbReference>
<reference evidence="2" key="1">
    <citation type="submission" date="2020-09" db="EMBL/GenBank/DDBJ databases">
        <title>Genome-Enabled Discovery of Anthraquinone Biosynthesis in Senna tora.</title>
        <authorList>
            <person name="Kang S.-H."/>
            <person name="Pandey R.P."/>
            <person name="Lee C.-M."/>
            <person name="Sim J.-S."/>
            <person name="Jeong J.-T."/>
            <person name="Choi B.-S."/>
            <person name="Jung M."/>
            <person name="Ginzburg D."/>
            <person name="Zhao K."/>
            <person name="Won S.Y."/>
            <person name="Oh T.-J."/>
            <person name="Yu Y."/>
            <person name="Kim N.-H."/>
            <person name="Lee O.R."/>
            <person name="Lee T.-H."/>
            <person name="Bashyal P."/>
            <person name="Kim T.-S."/>
            <person name="Lee W.-H."/>
            <person name="Kawkins C."/>
            <person name="Kim C.-K."/>
            <person name="Kim J.S."/>
            <person name="Ahn B.O."/>
            <person name="Rhee S.Y."/>
            <person name="Sohng J.K."/>
        </authorList>
    </citation>
    <scope>NUCLEOTIDE SEQUENCE</scope>
    <source>
        <tissue evidence="2">Leaf</tissue>
    </source>
</reference>
<evidence type="ECO:0000313" key="2">
    <source>
        <dbReference type="EMBL" id="KAF7831710.1"/>
    </source>
</evidence>
<keyword evidence="3" id="KW-1185">Reference proteome</keyword>
<dbReference type="AlphaFoldDB" id="A0A834WPY3"/>
<organism evidence="2 3">
    <name type="scientific">Senna tora</name>
    <dbReference type="NCBI Taxonomy" id="362788"/>
    <lineage>
        <taxon>Eukaryota</taxon>
        <taxon>Viridiplantae</taxon>
        <taxon>Streptophyta</taxon>
        <taxon>Embryophyta</taxon>
        <taxon>Tracheophyta</taxon>
        <taxon>Spermatophyta</taxon>
        <taxon>Magnoliopsida</taxon>
        <taxon>eudicotyledons</taxon>
        <taxon>Gunneridae</taxon>
        <taxon>Pentapetalae</taxon>
        <taxon>rosids</taxon>
        <taxon>fabids</taxon>
        <taxon>Fabales</taxon>
        <taxon>Fabaceae</taxon>
        <taxon>Caesalpinioideae</taxon>
        <taxon>Cassia clade</taxon>
        <taxon>Senna</taxon>
    </lineage>
</organism>